<dbReference type="PANTHER" id="PTHR10270">
    <property type="entry name" value="SOX TRANSCRIPTION FACTOR"/>
    <property type="match status" value="1"/>
</dbReference>
<dbReference type="SUPFAM" id="SSF47095">
    <property type="entry name" value="HMG-box"/>
    <property type="match status" value="1"/>
</dbReference>
<dbReference type="AlphaFoldDB" id="Q9UVN6"/>
<keyword evidence="4" id="KW-0539">Nucleus</keyword>
<reference evidence="7" key="1">
    <citation type="journal article" date="2000" name="Curr. Genet.">
        <title>Deletion of the MAT-2 mating-type gene during uni-directional mating-type switching in Ceratocystis.</title>
        <authorList>
            <person name="Witthuhn R.C."/>
            <person name="Harrington T.C."/>
            <person name="Wingfield B.D."/>
            <person name="Steimel J.P."/>
            <person name="Wingfield M.J."/>
        </authorList>
    </citation>
    <scope>NUCLEOTIDE SEQUENCE</scope>
    <source>
        <strain evidence="7">C641</strain>
    </source>
</reference>
<dbReference type="CDD" id="cd01389">
    <property type="entry name" value="HMG-box_ROX1-like"/>
    <property type="match status" value="1"/>
</dbReference>
<dbReference type="PROSITE" id="PS50118">
    <property type="entry name" value="HMG_BOX_2"/>
    <property type="match status" value="1"/>
</dbReference>
<name>Q9UVN6_9PEZI</name>
<organism evidence="7">
    <name type="scientific">Davidsoniella eucalypti</name>
    <dbReference type="NCBI Taxonomy" id="1580835"/>
    <lineage>
        <taxon>Eukaryota</taxon>
        <taxon>Fungi</taxon>
        <taxon>Dikarya</taxon>
        <taxon>Ascomycota</taxon>
        <taxon>Pezizomycotina</taxon>
        <taxon>Sordariomycetes</taxon>
        <taxon>Hypocreomycetidae</taxon>
        <taxon>Microascales</taxon>
        <taxon>Ceratocystidaceae</taxon>
        <taxon>Davidsoniella</taxon>
    </lineage>
</organism>
<dbReference type="SMART" id="SM00398">
    <property type="entry name" value="HMG"/>
    <property type="match status" value="1"/>
</dbReference>
<gene>
    <name evidence="7" type="primary">MAT-2</name>
</gene>
<dbReference type="InterPro" id="IPR036910">
    <property type="entry name" value="HMG_box_dom_sf"/>
</dbReference>
<dbReference type="GO" id="GO:0000122">
    <property type="term" value="P:negative regulation of transcription by RNA polymerase II"/>
    <property type="evidence" value="ECO:0007669"/>
    <property type="project" value="TreeGrafter"/>
</dbReference>
<dbReference type="PANTHER" id="PTHR10270:SF161">
    <property type="entry name" value="SEX-DETERMINING REGION Y PROTEIN"/>
    <property type="match status" value="1"/>
</dbReference>
<feature type="non-terminal residue" evidence="7">
    <location>
        <position position="122"/>
    </location>
</feature>
<keyword evidence="3" id="KW-0804">Transcription</keyword>
<dbReference type="FunFam" id="1.10.30.10:FF:000041">
    <property type="entry name" value="HMG box family protein"/>
    <property type="match status" value="1"/>
</dbReference>
<dbReference type="GO" id="GO:0005634">
    <property type="term" value="C:nucleus"/>
    <property type="evidence" value="ECO:0007669"/>
    <property type="project" value="UniProtKB-UniRule"/>
</dbReference>
<protein>
    <submittedName>
        <fullName evidence="7">Mating type protein MAT2-1</fullName>
    </submittedName>
</protein>
<feature type="DNA-binding region" description="HMG box" evidence="4">
    <location>
        <begin position="23"/>
        <end position="91"/>
    </location>
</feature>
<evidence type="ECO:0000256" key="4">
    <source>
        <dbReference type="PROSITE-ProRule" id="PRU00267"/>
    </source>
</evidence>
<dbReference type="Pfam" id="PF00505">
    <property type="entry name" value="HMG_box"/>
    <property type="match status" value="1"/>
</dbReference>
<dbReference type="GO" id="GO:0001228">
    <property type="term" value="F:DNA-binding transcription activator activity, RNA polymerase II-specific"/>
    <property type="evidence" value="ECO:0007669"/>
    <property type="project" value="TreeGrafter"/>
</dbReference>
<feature type="compositionally biased region" description="Polar residues" evidence="5">
    <location>
        <begin position="107"/>
        <end position="122"/>
    </location>
</feature>
<evidence type="ECO:0000256" key="2">
    <source>
        <dbReference type="ARBA" id="ARBA00023125"/>
    </source>
</evidence>
<proteinExistence type="predicted"/>
<dbReference type="InterPro" id="IPR050140">
    <property type="entry name" value="SRY-related_HMG-box_TF-like"/>
</dbReference>
<feature type="compositionally biased region" description="Basic residues" evidence="5">
    <location>
        <begin position="94"/>
        <end position="106"/>
    </location>
</feature>
<evidence type="ECO:0000256" key="3">
    <source>
        <dbReference type="ARBA" id="ARBA00023163"/>
    </source>
</evidence>
<keyword evidence="2 4" id="KW-0238">DNA-binding</keyword>
<sequence length="122" mass="14608">MMVLGDDMFDTLQSKEDEIQPKIPRPPNAYILYRKDRHQAVKTDFPNISNNEISKILGKRWREESASIREFYREQAEAYKKTFMEMYPDYRYKPRKASEKKRRRRNITSIALDNEGRSPSTV</sequence>
<evidence type="ECO:0000259" key="6">
    <source>
        <dbReference type="PROSITE" id="PS50118"/>
    </source>
</evidence>
<keyword evidence="1" id="KW-0805">Transcription regulation</keyword>
<dbReference type="InterPro" id="IPR009071">
    <property type="entry name" value="HMG_box_dom"/>
</dbReference>
<dbReference type="GO" id="GO:0030154">
    <property type="term" value="P:cell differentiation"/>
    <property type="evidence" value="ECO:0007669"/>
    <property type="project" value="TreeGrafter"/>
</dbReference>
<dbReference type="EMBL" id="AF182425">
    <property type="protein sequence ID" value="AAF00498.1"/>
    <property type="molecule type" value="Genomic_DNA"/>
</dbReference>
<feature type="region of interest" description="Disordered" evidence="5">
    <location>
        <begin position="94"/>
        <end position="122"/>
    </location>
</feature>
<evidence type="ECO:0000256" key="5">
    <source>
        <dbReference type="SAM" id="MobiDB-lite"/>
    </source>
</evidence>
<feature type="domain" description="HMG box" evidence="6">
    <location>
        <begin position="23"/>
        <end position="91"/>
    </location>
</feature>
<accession>Q9UVN6</accession>
<dbReference type="Gene3D" id="1.10.30.10">
    <property type="entry name" value="High mobility group box domain"/>
    <property type="match status" value="1"/>
</dbReference>
<evidence type="ECO:0000313" key="7">
    <source>
        <dbReference type="EMBL" id="AAF00498.1"/>
    </source>
</evidence>
<dbReference type="GO" id="GO:0000978">
    <property type="term" value="F:RNA polymerase II cis-regulatory region sequence-specific DNA binding"/>
    <property type="evidence" value="ECO:0007669"/>
    <property type="project" value="TreeGrafter"/>
</dbReference>
<evidence type="ECO:0000256" key="1">
    <source>
        <dbReference type="ARBA" id="ARBA00023015"/>
    </source>
</evidence>